<keyword evidence="3" id="KW-1185">Reference proteome</keyword>
<dbReference type="CDD" id="cd07713">
    <property type="entry name" value="DHPS-like_MBL-fold"/>
    <property type="match status" value="1"/>
</dbReference>
<gene>
    <name evidence="2" type="ORF">H8S23_04585</name>
</gene>
<dbReference type="InterPro" id="IPR001279">
    <property type="entry name" value="Metallo-B-lactamas"/>
</dbReference>
<dbReference type="PANTHER" id="PTHR13754:SF13">
    <property type="entry name" value="METALLO-BETA-LACTAMASE SUPERFAMILY PROTEIN (AFU_ORTHOLOGUE AFUA_3G07630)"/>
    <property type="match status" value="1"/>
</dbReference>
<dbReference type="Pfam" id="PF00753">
    <property type="entry name" value="Lactamase_B"/>
    <property type="match status" value="1"/>
</dbReference>
<evidence type="ECO:0000259" key="1">
    <source>
        <dbReference type="Pfam" id="PF00753"/>
    </source>
</evidence>
<reference evidence="2" key="1">
    <citation type="submission" date="2020-08" db="EMBL/GenBank/DDBJ databases">
        <title>Genome public.</title>
        <authorList>
            <person name="Liu C."/>
            <person name="Sun Q."/>
        </authorList>
    </citation>
    <scope>NUCLEOTIDE SEQUENCE</scope>
    <source>
        <strain evidence="2">BX8</strain>
    </source>
</reference>
<dbReference type="PANTHER" id="PTHR13754">
    <property type="entry name" value="METALLO-BETA-LACTAMASE SUPERFAMILY PROTEIN"/>
    <property type="match status" value="1"/>
</dbReference>
<dbReference type="AlphaFoldDB" id="A0A923I6L1"/>
<dbReference type="InterPro" id="IPR041712">
    <property type="entry name" value="DHPS-like_MBL-fold"/>
</dbReference>
<sequence>MLRITILSENTAVRHDLAAEDGLSVFIETDRHKILMDAGWNDVFLSNAEKLGVPVEEADTAVLSHDHYDHGQSFPLFFERMAGRRYLFYLSSDVLWPGYHRRPDGTLTSTGCGLSDAELIRARVPHRYVEKSVFHPFADEPEVALLSRFEKRCGFEPMLDEFLKMRGGGLARDEFDHELAMALPVQDGLVLLTGCAHSGICNMILAAEERLGRPVTAVLGGTHLKASGPERAMDTIRFFNDRPALKTAAVCHCTGAPALQLFSEHCKAYTPCGAGTVLEWR</sequence>
<organism evidence="2 3">
    <name type="scientific">Anaerofilum hominis</name>
    <dbReference type="NCBI Taxonomy" id="2763016"/>
    <lineage>
        <taxon>Bacteria</taxon>
        <taxon>Bacillati</taxon>
        <taxon>Bacillota</taxon>
        <taxon>Clostridia</taxon>
        <taxon>Eubacteriales</taxon>
        <taxon>Oscillospiraceae</taxon>
        <taxon>Anaerofilum</taxon>
    </lineage>
</organism>
<feature type="domain" description="Metallo-beta-lactamase" evidence="1">
    <location>
        <begin position="22"/>
        <end position="70"/>
    </location>
</feature>
<protein>
    <submittedName>
        <fullName evidence="2">MBL fold metallo-hydrolase</fullName>
    </submittedName>
</protein>
<dbReference type="InterPro" id="IPR036866">
    <property type="entry name" value="RibonucZ/Hydroxyglut_hydro"/>
</dbReference>
<accession>A0A923I6L1</accession>
<evidence type="ECO:0000313" key="3">
    <source>
        <dbReference type="Proteomes" id="UP000659630"/>
    </source>
</evidence>
<dbReference type="GO" id="GO:0016740">
    <property type="term" value="F:transferase activity"/>
    <property type="evidence" value="ECO:0007669"/>
    <property type="project" value="TreeGrafter"/>
</dbReference>
<proteinExistence type="predicted"/>
<dbReference type="Gene3D" id="3.60.15.10">
    <property type="entry name" value="Ribonuclease Z/Hydroxyacylglutathione hydrolase-like"/>
    <property type="match status" value="1"/>
</dbReference>
<dbReference type="Proteomes" id="UP000659630">
    <property type="component" value="Unassembled WGS sequence"/>
</dbReference>
<evidence type="ECO:0000313" key="2">
    <source>
        <dbReference type="EMBL" id="MBC5580774.1"/>
    </source>
</evidence>
<comment type="caution">
    <text evidence="2">The sequence shown here is derived from an EMBL/GenBank/DDBJ whole genome shotgun (WGS) entry which is preliminary data.</text>
</comment>
<dbReference type="SUPFAM" id="SSF56281">
    <property type="entry name" value="Metallo-hydrolase/oxidoreductase"/>
    <property type="match status" value="1"/>
</dbReference>
<dbReference type="RefSeq" id="WP_186887104.1">
    <property type="nucleotide sequence ID" value="NZ_JACONZ010000001.1"/>
</dbReference>
<name>A0A923I6L1_9FIRM</name>
<dbReference type="InterPro" id="IPR052926">
    <property type="entry name" value="Metallo-beta-lactamase_dom"/>
</dbReference>
<dbReference type="EMBL" id="JACONZ010000001">
    <property type="protein sequence ID" value="MBC5580774.1"/>
    <property type="molecule type" value="Genomic_DNA"/>
</dbReference>